<dbReference type="InterPro" id="IPR052337">
    <property type="entry name" value="SAT4-like"/>
</dbReference>
<keyword evidence="3 7" id="KW-1133">Transmembrane helix</keyword>
<keyword evidence="4 7" id="KW-0472">Membrane</keyword>
<dbReference type="PANTHER" id="PTHR33048">
    <property type="entry name" value="PTH11-LIKE INTEGRAL MEMBRANE PROTEIN (AFU_ORTHOLOGUE AFUA_5G11245)"/>
    <property type="match status" value="1"/>
</dbReference>
<evidence type="ECO:0000256" key="5">
    <source>
        <dbReference type="ARBA" id="ARBA00038359"/>
    </source>
</evidence>
<dbReference type="Proteomes" id="UP001590951">
    <property type="component" value="Unassembled WGS sequence"/>
</dbReference>
<keyword evidence="10" id="KW-1185">Reference proteome</keyword>
<reference evidence="9 10" key="1">
    <citation type="submission" date="2024-09" db="EMBL/GenBank/DDBJ databases">
        <title>Rethinking Asexuality: The Enigmatic Case of Functional Sexual Genes in Lepraria (Stereocaulaceae).</title>
        <authorList>
            <person name="Doellman M."/>
            <person name="Sun Y."/>
            <person name="Barcenas-Pena A."/>
            <person name="Lumbsch H.T."/>
            <person name="Grewe F."/>
        </authorList>
    </citation>
    <scope>NUCLEOTIDE SEQUENCE [LARGE SCALE GENOMIC DNA]</scope>
    <source>
        <strain evidence="9 10">Grewe 0041</strain>
    </source>
</reference>
<evidence type="ECO:0000313" key="9">
    <source>
        <dbReference type="EMBL" id="KAL2057974.1"/>
    </source>
</evidence>
<gene>
    <name evidence="9" type="ORF">ABVK25_001591</name>
</gene>
<proteinExistence type="inferred from homology"/>
<comment type="caution">
    <text evidence="9">The sequence shown here is derived from an EMBL/GenBank/DDBJ whole genome shotgun (WGS) entry which is preliminary data.</text>
</comment>
<evidence type="ECO:0000256" key="7">
    <source>
        <dbReference type="SAM" id="Phobius"/>
    </source>
</evidence>
<name>A0ABR4BJI6_9LECA</name>
<evidence type="ECO:0000256" key="6">
    <source>
        <dbReference type="SAM" id="MobiDB-lite"/>
    </source>
</evidence>
<dbReference type="InterPro" id="IPR049326">
    <property type="entry name" value="Rhodopsin_dom_fungi"/>
</dbReference>
<evidence type="ECO:0000256" key="1">
    <source>
        <dbReference type="ARBA" id="ARBA00004141"/>
    </source>
</evidence>
<evidence type="ECO:0000256" key="3">
    <source>
        <dbReference type="ARBA" id="ARBA00022989"/>
    </source>
</evidence>
<evidence type="ECO:0000256" key="2">
    <source>
        <dbReference type="ARBA" id="ARBA00022692"/>
    </source>
</evidence>
<organism evidence="9 10">
    <name type="scientific">Lepraria finkii</name>
    <dbReference type="NCBI Taxonomy" id="1340010"/>
    <lineage>
        <taxon>Eukaryota</taxon>
        <taxon>Fungi</taxon>
        <taxon>Dikarya</taxon>
        <taxon>Ascomycota</taxon>
        <taxon>Pezizomycotina</taxon>
        <taxon>Lecanoromycetes</taxon>
        <taxon>OSLEUM clade</taxon>
        <taxon>Lecanoromycetidae</taxon>
        <taxon>Lecanorales</taxon>
        <taxon>Lecanorineae</taxon>
        <taxon>Stereocaulaceae</taxon>
        <taxon>Lepraria</taxon>
    </lineage>
</organism>
<comment type="subcellular location">
    <subcellularLocation>
        <location evidence="1">Membrane</location>
        <topology evidence="1">Multi-pass membrane protein</topology>
    </subcellularLocation>
</comment>
<feature type="region of interest" description="Disordered" evidence="6">
    <location>
        <begin position="96"/>
        <end position="115"/>
    </location>
</feature>
<dbReference type="EMBL" id="JBHFEH010000003">
    <property type="protein sequence ID" value="KAL2057974.1"/>
    <property type="molecule type" value="Genomic_DNA"/>
</dbReference>
<evidence type="ECO:0000256" key="4">
    <source>
        <dbReference type="ARBA" id="ARBA00023136"/>
    </source>
</evidence>
<accession>A0ABR4BJI6</accession>
<feature type="domain" description="Rhodopsin" evidence="8">
    <location>
        <begin position="1"/>
        <end position="83"/>
    </location>
</feature>
<feature type="transmembrane region" description="Helical" evidence="7">
    <location>
        <begin position="17"/>
        <end position="38"/>
    </location>
</feature>
<evidence type="ECO:0000313" key="10">
    <source>
        <dbReference type="Proteomes" id="UP001590951"/>
    </source>
</evidence>
<evidence type="ECO:0000259" key="8">
    <source>
        <dbReference type="Pfam" id="PF20684"/>
    </source>
</evidence>
<dbReference type="PANTHER" id="PTHR33048:SF47">
    <property type="entry name" value="INTEGRAL MEMBRANE PROTEIN-RELATED"/>
    <property type="match status" value="1"/>
</dbReference>
<protein>
    <recommendedName>
        <fullName evidence="8">Rhodopsin domain-containing protein</fullName>
    </recommendedName>
</protein>
<comment type="similarity">
    <text evidence="5">Belongs to the SAT4 family.</text>
</comment>
<sequence>MPLPTLWRLQADKSRKLLITGVFVCGYRVIVVFIGRLVTVAKAGSALEEDLTWSTIPYIEWVQCEGPASVVSISLPTILTLSKRIHTHDLRSVLRGGKIPSEKPYSPGSVNGNNKLVRMDTCRRSPLCGGKPEE</sequence>
<dbReference type="Pfam" id="PF20684">
    <property type="entry name" value="Fung_rhodopsin"/>
    <property type="match status" value="1"/>
</dbReference>
<keyword evidence="2 7" id="KW-0812">Transmembrane</keyword>